<accession>A0A939BYH6</accession>
<feature type="region of interest" description="Disordered" evidence="1">
    <location>
        <begin position="179"/>
        <end position="201"/>
    </location>
</feature>
<dbReference type="EMBL" id="JAERWK010000008">
    <property type="protein sequence ID" value="MBM9467095.1"/>
    <property type="molecule type" value="Genomic_DNA"/>
</dbReference>
<dbReference type="Proteomes" id="UP000663792">
    <property type="component" value="Unassembled WGS sequence"/>
</dbReference>
<reference evidence="2" key="1">
    <citation type="submission" date="2021-01" db="EMBL/GenBank/DDBJ databases">
        <title>YIM 132084 draft genome.</title>
        <authorList>
            <person name="An D."/>
        </authorList>
    </citation>
    <scope>NUCLEOTIDE SEQUENCE</scope>
    <source>
        <strain evidence="2">YIM 132084</strain>
    </source>
</reference>
<evidence type="ECO:0000313" key="2">
    <source>
        <dbReference type="EMBL" id="MBM9467095.1"/>
    </source>
</evidence>
<dbReference type="AlphaFoldDB" id="A0A939BYH6"/>
<evidence type="ECO:0008006" key="4">
    <source>
        <dbReference type="Google" id="ProtNLM"/>
    </source>
</evidence>
<organism evidence="2 3">
    <name type="scientific">Nakamurella leprariae</name>
    <dbReference type="NCBI Taxonomy" id="2803911"/>
    <lineage>
        <taxon>Bacteria</taxon>
        <taxon>Bacillati</taxon>
        <taxon>Actinomycetota</taxon>
        <taxon>Actinomycetes</taxon>
        <taxon>Nakamurellales</taxon>
        <taxon>Nakamurellaceae</taxon>
        <taxon>Nakamurella</taxon>
    </lineage>
</organism>
<comment type="caution">
    <text evidence="2">The sequence shown here is derived from an EMBL/GenBank/DDBJ whole genome shotgun (WGS) entry which is preliminary data.</text>
</comment>
<proteinExistence type="predicted"/>
<gene>
    <name evidence="2" type="ORF">JL106_07340</name>
</gene>
<sequence length="201" mass="20641">MAALTAALDRPGTDLSAILAVLLDDLRVGIPSFVAVRVTVLTATQPIVLTAAVSDTPVVVTVQIQLQLPPGPPGCTGAVLELSAGAIGALDAWAADVRRITGDEDGAVVRQLPPVRACIGTDLAGLDAVGEIDQALGVLIDRGLDPDAARADLDRRSAEAGGDRHRAARRVLDGVRILPSSVRDRSDPSGCRRGPAGPRST</sequence>
<dbReference type="RefSeq" id="WP_205260012.1">
    <property type="nucleotide sequence ID" value="NZ_JAERWK010000008.1"/>
</dbReference>
<evidence type="ECO:0000313" key="3">
    <source>
        <dbReference type="Proteomes" id="UP000663792"/>
    </source>
</evidence>
<evidence type="ECO:0000256" key="1">
    <source>
        <dbReference type="SAM" id="MobiDB-lite"/>
    </source>
</evidence>
<name>A0A939BYH6_9ACTN</name>
<protein>
    <recommendedName>
        <fullName evidence="4">ANTAR domain-containing protein</fullName>
    </recommendedName>
</protein>
<keyword evidence="3" id="KW-1185">Reference proteome</keyword>